<comment type="caution">
    <text evidence="1">The sequence shown here is derived from an EMBL/GenBank/DDBJ whole genome shotgun (WGS) entry which is preliminary data.</text>
</comment>
<dbReference type="EMBL" id="BQNB010011411">
    <property type="protein sequence ID" value="GJS90231.1"/>
    <property type="molecule type" value="Genomic_DNA"/>
</dbReference>
<sequence>MTPDSVGVNEDDTLKANTANYTPSTVMEIMRMYGVVLEQRSCFDKCAKLVDAILLRASAFLFLLLGTWLMEKLSKPPTKLLIFSSTTGWLGNNLRSRCSVDQRHNELFHIGRHFSLELLYLNDYSWDGKFAAQVYLTGHSFIFWADHVPP</sequence>
<reference evidence="1" key="2">
    <citation type="submission" date="2022-01" db="EMBL/GenBank/DDBJ databases">
        <authorList>
            <person name="Yamashiro T."/>
            <person name="Shiraishi A."/>
            <person name="Satake H."/>
            <person name="Nakayama K."/>
        </authorList>
    </citation>
    <scope>NUCLEOTIDE SEQUENCE</scope>
</reference>
<name>A0ABQ4ZKE3_9ASTR</name>
<accession>A0ABQ4ZKE3</accession>
<protein>
    <submittedName>
        <fullName evidence="1">Uncharacterized protein</fullName>
    </submittedName>
</protein>
<gene>
    <name evidence="1" type="ORF">Tco_0772867</name>
</gene>
<organism evidence="1 2">
    <name type="scientific">Tanacetum coccineum</name>
    <dbReference type="NCBI Taxonomy" id="301880"/>
    <lineage>
        <taxon>Eukaryota</taxon>
        <taxon>Viridiplantae</taxon>
        <taxon>Streptophyta</taxon>
        <taxon>Embryophyta</taxon>
        <taxon>Tracheophyta</taxon>
        <taxon>Spermatophyta</taxon>
        <taxon>Magnoliopsida</taxon>
        <taxon>eudicotyledons</taxon>
        <taxon>Gunneridae</taxon>
        <taxon>Pentapetalae</taxon>
        <taxon>asterids</taxon>
        <taxon>campanulids</taxon>
        <taxon>Asterales</taxon>
        <taxon>Asteraceae</taxon>
        <taxon>Asteroideae</taxon>
        <taxon>Anthemideae</taxon>
        <taxon>Anthemidinae</taxon>
        <taxon>Tanacetum</taxon>
    </lineage>
</organism>
<reference evidence="1" key="1">
    <citation type="journal article" date="2022" name="Int. J. Mol. Sci.">
        <title>Draft Genome of Tanacetum Coccineum: Genomic Comparison of Closely Related Tanacetum-Family Plants.</title>
        <authorList>
            <person name="Yamashiro T."/>
            <person name="Shiraishi A."/>
            <person name="Nakayama K."/>
            <person name="Satake H."/>
        </authorList>
    </citation>
    <scope>NUCLEOTIDE SEQUENCE</scope>
</reference>
<proteinExistence type="predicted"/>
<keyword evidence="2" id="KW-1185">Reference proteome</keyword>
<evidence type="ECO:0000313" key="2">
    <source>
        <dbReference type="Proteomes" id="UP001151760"/>
    </source>
</evidence>
<evidence type="ECO:0000313" key="1">
    <source>
        <dbReference type="EMBL" id="GJS90231.1"/>
    </source>
</evidence>
<dbReference type="Proteomes" id="UP001151760">
    <property type="component" value="Unassembled WGS sequence"/>
</dbReference>